<reference evidence="6" key="3">
    <citation type="submission" date="2010-09" db="EMBL/GenBank/DDBJ databases">
        <title>Annotation of Gaeumannomyces graminis var. tritici R3-111a-1.</title>
        <authorList>
            <consortium name="The Broad Institute Genome Sequencing Platform"/>
            <person name="Ma L.-J."/>
            <person name="Dead R."/>
            <person name="Young S.K."/>
            <person name="Zeng Q."/>
            <person name="Gargeya S."/>
            <person name="Fitzgerald M."/>
            <person name="Haas B."/>
            <person name="Abouelleil A."/>
            <person name="Alvarado L."/>
            <person name="Arachchi H.M."/>
            <person name="Berlin A."/>
            <person name="Brown A."/>
            <person name="Chapman S.B."/>
            <person name="Chen Z."/>
            <person name="Dunbar C."/>
            <person name="Freedman E."/>
            <person name="Gearin G."/>
            <person name="Gellesch M."/>
            <person name="Goldberg J."/>
            <person name="Griggs A."/>
            <person name="Gujja S."/>
            <person name="Heiman D."/>
            <person name="Howarth C."/>
            <person name="Larson L."/>
            <person name="Lui A."/>
            <person name="MacDonald P.J.P."/>
            <person name="Mehta T."/>
            <person name="Montmayeur A."/>
            <person name="Murphy C."/>
            <person name="Neiman D."/>
            <person name="Pearson M."/>
            <person name="Priest M."/>
            <person name="Roberts A."/>
            <person name="Saif S."/>
            <person name="Shea T."/>
            <person name="Shenoy N."/>
            <person name="Sisk P."/>
            <person name="Stolte C."/>
            <person name="Sykes S."/>
            <person name="Yandava C."/>
            <person name="Wortman J."/>
            <person name="Nusbaum C."/>
            <person name="Birren B."/>
        </authorList>
    </citation>
    <scope>NUCLEOTIDE SEQUENCE</scope>
    <source>
        <strain evidence="6">R3-111a-1</strain>
    </source>
</reference>
<reference evidence="7" key="5">
    <citation type="submission" date="2018-04" db="UniProtKB">
        <authorList>
            <consortium name="EnsemblFungi"/>
        </authorList>
    </citation>
    <scope>IDENTIFICATION</scope>
    <source>
        <strain evidence="7">R3-111a-1</strain>
    </source>
</reference>
<dbReference type="GO" id="GO:0050660">
    <property type="term" value="F:flavin adenine dinucleotide binding"/>
    <property type="evidence" value="ECO:0007669"/>
    <property type="project" value="InterPro"/>
</dbReference>
<keyword evidence="4" id="KW-0560">Oxidoreductase</keyword>
<dbReference type="PANTHER" id="PTHR23023">
    <property type="entry name" value="DIMETHYLANILINE MONOOXYGENASE"/>
    <property type="match status" value="1"/>
</dbReference>
<sequence>MGGHFSKTTKQDAKVNDDRPTPKDDKTSGTNGQPARPHQRHVKSVAVIGAGYSGVVTAAHLSRYGFDVRVFERSSDVGGVWRFDARVPPDPPYPNERPQTPFSDQQPPPPPSGPAADLAHAPPGPCYAGLRNNVSTMLMRSTVVPWPAGTEEFVTHDDVEAYIRSIVNAANIRPLMSFDTAVLHVGKPPGADKWTVRTRTLRRDLDAEKVAGISFDEREWAFDAVVCASGHYQEPRVPDVPGLAAWKARFPDRVGHSRAYRDAATARFEGRAVLLIGAAVSSLDIVNEAAAVAAKVYQSSRDGLFDVPAAMLPLDRGNVERVAGISRFELAPPPPSADGGGDVQQQQQQLGDQDPIPGGAVHLADGRVLRDVAQVVVATGYVTSYPYLGPRLQRPGLPPAAARRARDRDVVVAADGVVHHNLHKDISTRGGRPSRAGGWLSSGEKEDVEDPEAAGRWGKKFHSLLGLDETFTDELLAWVNPQAEAAGGRPVVGPDDAWRARYRQMQRERAWRWKAEEED</sequence>
<dbReference type="EMBL" id="GL385397">
    <property type="protein sequence ID" value="EJT77209.1"/>
    <property type="molecule type" value="Genomic_DNA"/>
</dbReference>
<dbReference type="STRING" id="644352.J3P0S6"/>
<dbReference type="GO" id="GO:0004499">
    <property type="term" value="F:N,N-dimethylaniline monooxygenase activity"/>
    <property type="evidence" value="ECO:0007669"/>
    <property type="project" value="InterPro"/>
</dbReference>
<evidence type="ECO:0000256" key="2">
    <source>
        <dbReference type="ARBA" id="ARBA00022630"/>
    </source>
</evidence>
<keyword evidence="2" id="KW-0285">Flavoprotein</keyword>
<accession>J3P0S6</accession>
<dbReference type="GeneID" id="20347579"/>
<dbReference type="EnsemblFungi" id="EJT77209">
    <property type="protein sequence ID" value="EJT77209"/>
    <property type="gene ID" value="GGTG_07121"/>
</dbReference>
<feature type="region of interest" description="Disordered" evidence="5">
    <location>
        <begin position="81"/>
        <end position="123"/>
    </location>
</feature>
<evidence type="ECO:0000313" key="7">
    <source>
        <dbReference type="EnsemblFungi" id="EJT77209"/>
    </source>
</evidence>
<feature type="compositionally biased region" description="Basic and acidic residues" evidence="5">
    <location>
        <begin position="9"/>
        <end position="27"/>
    </location>
</feature>
<dbReference type="Pfam" id="PF13450">
    <property type="entry name" value="NAD_binding_8"/>
    <property type="match status" value="1"/>
</dbReference>
<dbReference type="VEuPathDB" id="FungiDB:GGTG_07121"/>
<feature type="region of interest" description="Disordered" evidence="5">
    <location>
        <begin position="424"/>
        <end position="453"/>
    </location>
</feature>
<dbReference type="InterPro" id="IPR020946">
    <property type="entry name" value="Flavin_mOase-like"/>
</dbReference>
<keyword evidence="6" id="KW-0503">Monooxygenase</keyword>
<evidence type="ECO:0000256" key="5">
    <source>
        <dbReference type="SAM" id="MobiDB-lite"/>
    </source>
</evidence>
<comment type="similarity">
    <text evidence="1">Belongs to the FMO family.</text>
</comment>
<dbReference type="InterPro" id="IPR050346">
    <property type="entry name" value="FMO-like"/>
</dbReference>
<dbReference type="SUPFAM" id="SSF51905">
    <property type="entry name" value="FAD/NAD(P)-binding domain"/>
    <property type="match status" value="1"/>
</dbReference>
<evidence type="ECO:0000256" key="4">
    <source>
        <dbReference type="ARBA" id="ARBA00023002"/>
    </source>
</evidence>
<evidence type="ECO:0000256" key="1">
    <source>
        <dbReference type="ARBA" id="ARBA00009183"/>
    </source>
</evidence>
<dbReference type="PRINTS" id="PR00419">
    <property type="entry name" value="ADXRDTASE"/>
</dbReference>
<dbReference type="HOGENOM" id="CLU_006909_5_2_1"/>
<dbReference type="eggNOG" id="KOG1399">
    <property type="taxonomic scope" value="Eukaryota"/>
</dbReference>
<keyword evidence="8" id="KW-1185">Reference proteome</keyword>
<reference evidence="8" key="1">
    <citation type="submission" date="2010-07" db="EMBL/GenBank/DDBJ databases">
        <title>The genome sequence of Gaeumannomyces graminis var. tritici strain R3-111a-1.</title>
        <authorList>
            <consortium name="The Broad Institute Genome Sequencing Platform"/>
            <person name="Ma L.-J."/>
            <person name="Dead R."/>
            <person name="Young S."/>
            <person name="Zeng Q."/>
            <person name="Koehrsen M."/>
            <person name="Alvarado L."/>
            <person name="Berlin A."/>
            <person name="Chapman S.B."/>
            <person name="Chen Z."/>
            <person name="Freedman E."/>
            <person name="Gellesch M."/>
            <person name="Goldberg J."/>
            <person name="Griggs A."/>
            <person name="Gujja S."/>
            <person name="Heilman E.R."/>
            <person name="Heiman D."/>
            <person name="Hepburn T."/>
            <person name="Howarth C."/>
            <person name="Jen D."/>
            <person name="Larson L."/>
            <person name="Mehta T."/>
            <person name="Neiman D."/>
            <person name="Pearson M."/>
            <person name="Roberts A."/>
            <person name="Saif S."/>
            <person name="Shea T."/>
            <person name="Shenoy N."/>
            <person name="Sisk P."/>
            <person name="Stolte C."/>
            <person name="Sykes S."/>
            <person name="Walk T."/>
            <person name="White J."/>
            <person name="Yandava C."/>
            <person name="Haas B."/>
            <person name="Nusbaum C."/>
            <person name="Birren B."/>
        </authorList>
    </citation>
    <scope>NUCLEOTIDE SEQUENCE [LARGE SCALE GENOMIC DNA]</scope>
    <source>
        <strain evidence="8">R3-111a-1</strain>
    </source>
</reference>
<evidence type="ECO:0000313" key="8">
    <source>
        <dbReference type="Proteomes" id="UP000006039"/>
    </source>
</evidence>
<protein>
    <submittedName>
        <fullName evidence="6">Thiol-specific monooxygenase</fullName>
    </submittedName>
</protein>
<reference evidence="6" key="2">
    <citation type="submission" date="2010-07" db="EMBL/GenBank/DDBJ databases">
        <authorList>
            <consortium name="The Broad Institute Genome Sequencing Platform"/>
            <consortium name="Broad Institute Genome Sequencing Center for Infectious Disease"/>
            <person name="Ma L.-J."/>
            <person name="Dead R."/>
            <person name="Young S."/>
            <person name="Zeng Q."/>
            <person name="Koehrsen M."/>
            <person name="Alvarado L."/>
            <person name="Berlin A."/>
            <person name="Chapman S.B."/>
            <person name="Chen Z."/>
            <person name="Freedman E."/>
            <person name="Gellesch M."/>
            <person name="Goldberg J."/>
            <person name="Griggs A."/>
            <person name="Gujja S."/>
            <person name="Heilman E.R."/>
            <person name="Heiman D."/>
            <person name="Hepburn T."/>
            <person name="Howarth C."/>
            <person name="Jen D."/>
            <person name="Larson L."/>
            <person name="Mehta T."/>
            <person name="Neiman D."/>
            <person name="Pearson M."/>
            <person name="Roberts A."/>
            <person name="Saif S."/>
            <person name="Shea T."/>
            <person name="Shenoy N."/>
            <person name="Sisk P."/>
            <person name="Stolte C."/>
            <person name="Sykes S."/>
            <person name="Walk T."/>
            <person name="White J."/>
            <person name="Yandava C."/>
            <person name="Haas B."/>
            <person name="Nusbaum C."/>
            <person name="Birren B."/>
        </authorList>
    </citation>
    <scope>NUCLEOTIDE SEQUENCE</scope>
    <source>
        <strain evidence="6">R3-111a-1</strain>
    </source>
</reference>
<organism evidence="6">
    <name type="scientific">Gaeumannomyces tritici (strain R3-111a-1)</name>
    <name type="common">Wheat and barley take-all root rot fungus</name>
    <name type="synonym">Gaeumannomyces graminis var. tritici</name>
    <dbReference type="NCBI Taxonomy" id="644352"/>
    <lineage>
        <taxon>Eukaryota</taxon>
        <taxon>Fungi</taxon>
        <taxon>Dikarya</taxon>
        <taxon>Ascomycota</taxon>
        <taxon>Pezizomycotina</taxon>
        <taxon>Sordariomycetes</taxon>
        <taxon>Sordariomycetidae</taxon>
        <taxon>Magnaporthales</taxon>
        <taxon>Magnaporthaceae</taxon>
        <taxon>Gaeumannomyces</taxon>
    </lineage>
</organism>
<feature type="compositionally biased region" description="Low complexity" evidence="5">
    <location>
        <begin position="343"/>
        <end position="354"/>
    </location>
</feature>
<dbReference type="Pfam" id="PF00743">
    <property type="entry name" value="FMO-like"/>
    <property type="match status" value="1"/>
</dbReference>
<dbReference type="GO" id="GO:0050661">
    <property type="term" value="F:NADP binding"/>
    <property type="evidence" value="ECO:0007669"/>
    <property type="project" value="InterPro"/>
</dbReference>
<feature type="region of interest" description="Disordered" evidence="5">
    <location>
        <begin position="1"/>
        <end position="41"/>
    </location>
</feature>
<feature type="region of interest" description="Disordered" evidence="5">
    <location>
        <begin position="329"/>
        <end position="361"/>
    </location>
</feature>
<evidence type="ECO:0000313" key="6">
    <source>
        <dbReference type="EMBL" id="EJT77209.1"/>
    </source>
</evidence>
<keyword evidence="3" id="KW-0274">FAD</keyword>
<name>J3P0S6_GAET3</name>
<dbReference type="InterPro" id="IPR036188">
    <property type="entry name" value="FAD/NAD-bd_sf"/>
</dbReference>
<gene>
    <name evidence="7" type="primary">20347579</name>
    <name evidence="6" type="ORF">GGTG_07121</name>
</gene>
<dbReference type="Gene3D" id="3.50.50.60">
    <property type="entry name" value="FAD/NAD(P)-binding domain"/>
    <property type="match status" value="1"/>
</dbReference>
<reference evidence="7" key="4">
    <citation type="journal article" date="2015" name="G3 (Bethesda)">
        <title>Genome sequences of three phytopathogenic species of the Magnaporthaceae family of fungi.</title>
        <authorList>
            <person name="Okagaki L.H."/>
            <person name="Nunes C.C."/>
            <person name="Sailsbery J."/>
            <person name="Clay B."/>
            <person name="Brown D."/>
            <person name="John T."/>
            <person name="Oh Y."/>
            <person name="Young N."/>
            <person name="Fitzgerald M."/>
            <person name="Haas B.J."/>
            <person name="Zeng Q."/>
            <person name="Young S."/>
            <person name="Adiconis X."/>
            <person name="Fan L."/>
            <person name="Levin J.Z."/>
            <person name="Mitchell T.K."/>
            <person name="Okubara P.A."/>
            <person name="Farman M.L."/>
            <person name="Kohn L.M."/>
            <person name="Birren B."/>
            <person name="Ma L.-J."/>
            <person name="Dean R.A."/>
        </authorList>
    </citation>
    <scope>NUCLEOTIDE SEQUENCE</scope>
    <source>
        <strain evidence="7">R3-111a-1</strain>
    </source>
</reference>
<proteinExistence type="inferred from homology"/>
<dbReference type="OrthoDB" id="66881at2759"/>
<dbReference type="RefSeq" id="XP_009223209.1">
    <property type="nucleotide sequence ID" value="XM_009224945.1"/>
</dbReference>
<dbReference type="Proteomes" id="UP000006039">
    <property type="component" value="Unassembled WGS sequence"/>
</dbReference>
<dbReference type="AlphaFoldDB" id="J3P0S6"/>
<evidence type="ECO:0000256" key="3">
    <source>
        <dbReference type="ARBA" id="ARBA00022827"/>
    </source>
</evidence>